<dbReference type="AlphaFoldDB" id="A0A1G2HHQ4"/>
<dbReference type="GO" id="GO:0005840">
    <property type="term" value="C:ribosome"/>
    <property type="evidence" value="ECO:0007669"/>
    <property type="project" value="UniProtKB-KW"/>
</dbReference>
<dbReference type="STRING" id="1802163.A2932_00655"/>
<dbReference type="GO" id="GO:1990904">
    <property type="term" value="C:ribonucleoprotein complex"/>
    <property type="evidence" value="ECO:0007669"/>
    <property type="project" value="UniProtKB-KW"/>
</dbReference>
<reference evidence="5 6" key="1">
    <citation type="journal article" date="2016" name="Nat. Commun.">
        <title>Thousands of microbial genomes shed light on interconnected biogeochemical processes in an aquifer system.</title>
        <authorList>
            <person name="Anantharaman K."/>
            <person name="Brown C.T."/>
            <person name="Hug L.A."/>
            <person name="Sharon I."/>
            <person name="Castelle C.J."/>
            <person name="Probst A.J."/>
            <person name="Thomas B.C."/>
            <person name="Singh A."/>
            <person name="Wilkins M.J."/>
            <person name="Karaoz U."/>
            <person name="Brodie E.L."/>
            <person name="Williams K.H."/>
            <person name="Hubbard S.S."/>
            <person name="Banfield J.F."/>
        </authorList>
    </citation>
    <scope>NUCLEOTIDE SEQUENCE [LARGE SCALE GENOMIC DNA]</scope>
</reference>
<evidence type="ECO:0000256" key="1">
    <source>
        <dbReference type="ARBA" id="ARBA00006194"/>
    </source>
</evidence>
<name>A0A1G2HHQ4_9BACT</name>
<dbReference type="GO" id="GO:0003735">
    <property type="term" value="F:structural constituent of ribosome"/>
    <property type="evidence" value="ECO:0007669"/>
    <property type="project" value="InterPro"/>
</dbReference>
<feature type="non-terminal residue" evidence="5">
    <location>
        <position position="1"/>
    </location>
</feature>
<evidence type="ECO:0000256" key="3">
    <source>
        <dbReference type="ARBA" id="ARBA00023274"/>
    </source>
</evidence>
<proteinExistence type="inferred from homology"/>
<evidence type="ECO:0000256" key="2">
    <source>
        <dbReference type="ARBA" id="ARBA00022980"/>
    </source>
</evidence>
<keyword evidence="2 5" id="KW-0689">Ribosomal protein</keyword>
<evidence type="ECO:0000313" key="5">
    <source>
        <dbReference type="EMBL" id="OGZ61983.1"/>
    </source>
</evidence>
<comment type="caution">
    <text evidence="5">The sequence shown here is derived from an EMBL/GenBank/DDBJ whole genome shotgun (WGS) entry which is preliminary data.</text>
</comment>
<gene>
    <name evidence="5" type="ORF">A2932_00655</name>
</gene>
<dbReference type="InterPro" id="IPR001971">
    <property type="entry name" value="Ribosomal_uS11"/>
</dbReference>
<sequence>IRALAGKGLKISSLKDVTPVPHGGVRARKPRRV</sequence>
<dbReference type="SUPFAM" id="SSF53137">
    <property type="entry name" value="Translational machinery components"/>
    <property type="match status" value="1"/>
</dbReference>
<dbReference type="GO" id="GO:0006412">
    <property type="term" value="P:translation"/>
    <property type="evidence" value="ECO:0007669"/>
    <property type="project" value="InterPro"/>
</dbReference>
<protein>
    <recommendedName>
        <fullName evidence="4">30S ribosomal protein S11</fullName>
    </recommendedName>
</protein>
<dbReference type="Proteomes" id="UP000179153">
    <property type="component" value="Unassembled WGS sequence"/>
</dbReference>
<dbReference type="Gene3D" id="3.30.420.80">
    <property type="entry name" value="Ribosomal protein S11"/>
    <property type="match status" value="1"/>
</dbReference>
<evidence type="ECO:0000313" key="6">
    <source>
        <dbReference type="Proteomes" id="UP000179153"/>
    </source>
</evidence>
<dbReference type="InterPro" id="IPR036967">
    <property type="entry name" value="Ribosomal_uS11_sf"/>
</dbReference>
<comment type="similarity">
    <text evidence="1">Belongs to the universal ribosomal protein uS11 family.</text>
</comment>
<dbReference type="EMBL" id="MHOI01000005">
    <property type="protein sequence ID" value="OGZ61983.1"/>
    <property type="molecule type" value="Genomic_DNA"/>
</dbReference>
<keyword evidence="3" id="KW-0687">Ribonucleoprotein</keyword>
<organism evidence="5 6">
    <name type="scientific">Candidatus Spechtbacteria bacterium RIFCSPLOWO2_01_FULL_46_10</name>
    <dbReference type="NCBI Taxonomy" id="1802163"/>
    <lineage>
        <taxon>Bacteria</taxon>
        <taxon>Candidatus Spechtiibacteriota</taxon>
    </lineage>
</organism>
<dbReference type="Pfam" id="PF00411">
    <property type="entry name" value="Ribosomal_S11"/>
    <property type="match status" value="1"/>
</dbReference>
<evidence type="ECO:0000256" key="4">
    <source>
        <dbReference type="ARBA" id="ARBA00035317"/>
    </source>
</evidence>
<accession>A0A1G2HHQ4</accession>